<protein>
    <submittedName>
        <fullName evidence="1">Uncharacterized protein</fullName>
    </submittedName>
</protein>
<dbReference type="AlphaFoldDB" id="A0A4V3SF77"/>
<organism evidence="1 2">
    <name type="scientific">Opisthorchis felineus</name>
    <dbReference type="NCBI Taxonomy" id="147828"/>
    <lineage>
        <taxon>Eukaryota</taxon>
        <taxon>Metazoa</taxon>
        <taxon>Spiralia</taxon>
        <taxon>Lophotrochozoa</taxon>
        <taxon>Platyhelminthes</taxon>
        <taxon>Trematoda</taxon>
        <taxon>Digenea</taxon>
        <taxon>Opisthorchiida</taxon>
        <taxon>Opisthorchiata</taxon>
        <taxon>Opisthorchiidae</taxon>
        <taxon>Opisthorchis</taxon>
    </lineage>
</organism>
<name>A0A4V3SF77_OPIFE</name>
<accession>A0A4V3SF77</accession>
<dbReference type="OrthoDB" id="10056584at2759"/>
<comment type="caution">
    <text evidence="1">The sequence shown here is derived from an EMBL/GenBank/DDBJ whole genome shotgun (WGS) entry which is preliminary data.</text>
</comment>
<dbReference type="EMBL" id="SJOL01006420">
    <property type="protein sequence ID" value="TGZ67344.1"/>
    <property type="molecule type" value="Genomic_DNA"/>
</dbReference>
<gene>
    <name evidence="1" type="ORF">CRM22_004845</name>
</gene>
<reference evidence="1 2" key="1">
    <citation type="journal article" date="2019" name="BMC Genomics">
        <title>New insights from Opisthorchis felineus genome: update on genomics of the epidemiologically important liver flukes.</title>
        <authorList>
            <person name="Ershov N.I."/>
            <person name="Mordvinov V.A."/>
            <person name="Prokhortchouk E.B."/>
            <person name="Pakharukova M.Y."/>
            <person name="Gunbin K.V."/>
            <person name="Ustyantsev K."/>
            <person name="Genaev M.A."/>
            <person name="Blinov A.G."/>
            <person name="Mazur A."/>
            <person name="Boulygina E."/>
            <person name="Tsygankova S."/>
            <person name="Khrameeva E."/>
            <person name="Chekanov N."/>
            <person name="Fan G."/>
            <person name="Xiao A."/>
            <person name="Zhang H."/>
            <person name="Xu X."/>
            <person name="Yang H."/>
            <person name="Solovyev V."/>
            <person name="Lee S.M."/>
            <person name="Liu X."/>
            <person name="Afonnikov D.A."/>
            <person name="Skryabin K.G."/>
        </authorList>
    </citation>
    <scope>NUCLEOTIDE SEQUENCE [LARGE SCALE GENOMIC DNA]</scope>
    <source>
        <strain evidence="1">AK-0245</strain>
        <tissue evidence="1">Whole organism</tissue>
    </source>
</reference>
<dbReference type="Proteomes" id="UP000308267">
    <property type="component" value="Unassembled WGS sequence"/>
</dbReference>
<proteinExistence type="predicted"/>
<dbReference type="STRING" id="147828.A0A4V3SF77"/>
<evidence type="ECO:0000313" key="1">
    <source>
        <dbReference type="EMBL" id="TGZ67344.1"/>
    </source>
</evidence>
<evidence type="ECO:0000313" key="2">
    <source>
        <dbReference type="Proteomes" id="UP000308267"/>
    </source>
</evidence>
<keyword evidence="2" id="KW-1185">Reference proteome</keyword>
<sequence>MIVDSSTAGETDPNFYASRLRQYMHDIRPPLTRQTSKPTQVHPDRATRYFVFMRVNAVRKPSQPTCEIPFRVISRKGKPFVIDRNGLWDTFAIERLKVADVHIQPTLDDEHTNYPSVTQSHSRTIILSTNTLHTPLLSRSGQHHRFPVRFKN</sequence>